<dbReference type="Gene3D" id="1.20.1560.10">
    <property type="entry name" value="ABC transporter type 1, transmembrane domain"/>
    <property type="match status" value="1"/>
</dbReference>
<evidence type="ECO:0000313" key="14">
    <source>
        <dbReference type="Proteomes" id="UP000424673"/>
    </source>
</evidence>
<feature type="transmembrane region" description="Helical" evidence="10">
    <location>
        <begin position="280"/>
        <end position="309"/>
    </location>
</feature>
<dbReference type="GO" id="GO:0005524">
    <property type="term" value="F:ATP binding"/>
    <property type="evidence" value="ECO:0007669"/>
    <property type="project" value="UniProtKB-KW"/>
</dbReference>
<comment type="similarity">
    <text evidence="2">Belongs to the ABC transporter superfamily.</text>
</comment>
<evidence type="ECO:0000313" key="13">
    <source>
        <dbReference type="EMBL" id="QGM92968.1"/>
    </source>
</evidence>
<feature type="domain" description="ABC transporter" evidence="11">
    <location>
        <begin position="379"/>
        <end position="613"/>
    </location>
</feature>
<dbReference type="InterPro" id="IPR027417">
    <property type="entry name" value="P-loop_NTPase"/>
</dbReference>
<dbReference type="CDD" id="cd18582">
    <property type="entry name" value="ABC_6TM_ATM1_ABCB7"/>
    <property type="match status" value="1"/>
</dbReference>
<feature type="transmembrane region" description="Helical" evidence="10">
    <location>
        <begin position="202"/>
        <end position="221"/>
    </location>
</feature>
<feature type="coiled-coil region" evidence="8">
    <location>
        <begin position="608"/>
        <end position="635"/>
    </location>
</feature>
<dbReference type="CDD" id="cd03253">
    <property type="entry name" value="ABCC_ATM1_transporter"/>
    <property type="match status" value="1"/>
</dbReference>
<dbReference type="InterPro" id="IPR003593">
    <property type="entry name" value="AAA+_ATPase"/>
</dbReference>
<evidence type="ECO:0000259" key="11">
    <source>
        <dbReference type="PROSITE" id="PS50893"/>
    </source>
</evidence>
<feature type="transmembrane region" description="Helical" evidence="10">
    <location>
        <begin position="55"/>
        <end position="76"/>
    </location>
</feature>
<evidence type="ECO:0000256" key="4">
    <source>
        <dbReference type="ARBA" id="ARBA00022741"/>
    </source>
</evidence>
<dbReference type="SUPFAM" id="SSF90123">
    <property type="entry name" value="ABC transporter transmembrane region"/>
    <property type="match status" value="1"/>
</dbReference>
<evidence type="ECO:0000256" key="8">
    <source>
        <dbReference type="SAM" id="Coils"/>
    </source>
</evidence>
<dbReference type="InterPro" id="IPR003439">
    <property type="entry name" value="ABC_transporter-like_ATP-bd"/>
</dbReference>
<comment type="subcellular location">
    <subcellularLocation>
        <location evidence="1">Cell membrane</location>
        <topology evidence="1">Multi-pass membrane protein</topology>
    </subcellularLocation>
</comment>
<dbReference type="RefSeq" id="WP_154450885.1">
    <property type="nucleotide sequence ID" value="NZ_CP044328.1"/>
</dbReference>
<proteinExistence type="inferred from homology"/>
<gene>
    <name evidence="13" type="ORF">F7D13_02465</name>
</gene>
<dbReference type="SMART" id="SM00382">
    <property type="entry name" value="AAA"/>
    <property type="match status" value="1"/>
</dbReference>
<evidence type="ECO:0000256" key="1">
    <source>
        <dbReference type="ARBA" id="ARBA00004651"/>
    </source>
</evidence>
<dbReference type="InterPro" id="IPR017871">
    <property type="entry name" value="ABC_transporter-like_CS"/>
</dbReference>
<dbReference type="PROSITE" id="PS50929">
    <property type="entry name" value="ABC_TM1F"/>
    <property type="match status" value="1"/>
</dbReference>
<organism evidence="13 14">
    <name type="scientific">Methylocystis rosea</name>
    <dbReference type="NCBI Taxonomy" id="173366"/>
    <lineage>
        <taxon>Bacteria</taxon>
        <taxon>Pseudomonadati</taxon>
        <taxon>Pseudomonadota</taxon>
        <taxon>Alphaproteobacteria</taxon>
        <taxon>Hyphomicrobiales</taxon>
        <taxon>Methylocystaceae</taxon>
        <taxon>Methylocystis</taxon>
    </lineage>
</organism>
<evidence type="ECO:0000259" key="12">
    <source>
        <dbReference type="PROSITE" id="PS50929"/>
    </source>
</evidence>
<reference evidence="14" key="1">
    <citation type="submission" date="2019-09" db="EMBL/GenBank/DDBJ databases">
        <title>Isolation and complete genome sequencing of Methylocystis species.</title>
        <authorList>
            <person name="Rumah B.L."/>
            <person name="Stead C.E."/>
            <person name="Stevens B.C."/>
            <person name="Minton N.P."/>
            <person name="Grosse-Honebrink A."/>
            <person name="Zhang Y."/>
        </authorList>
    </citation>
    <scope>NUCLEOTIDE SEQUENCE [LARGE SCALE GENOMIC DNA]</scope>
    <source>
        <strain evidence="14">BRCS1</strain>
    </source>
</reference>
<dbReference type="EMBL" id="CP044328">
    <property type="protein sequence ID" value="QGM92968.1"/>
    <property type="molecule type" value="Genomic_DNA"/>
</dbReference>
<keyword evidence="7 10" id="KW-0472">Membrane</keyword>
<dbReference type="Gene3D" id="3.40.50.300">
    <property type="entry name" value="P-loop containing nucleotide triphosphate hydrolases"/>
    <property type="match status" value="1"/>
</dbReference>
<dbReference type="InterPro" id="IPR036640">
    <property type="entry name" value="ABC1_TM_sf"/>
</dbReference>
<dbReference type="PANTHER" id="PTHR24221:SF654">
    <property type="entry name" value="ATP-BINDING CASSETTE SUB-FAMILY B MEMBER 6"/>
    <property type="match status" value="1"/>
</dbReference>
<keyword evidence="6 10" id="KW-1133">Transmembrane helix</keyword>
<protein>
    <submittedName>
        <fullName evidence="13">ABC transporter ATP-binding protein/permease</fullName>
    </submittedName>
</protein>
<evidence type="ECO:0000256" key="3">
    <source>
        <dbReference type="ARBA" id="ARBA00022692"/>
    </source>
</evidence>
<dbReference type="Proteomes" id="UP000424673">
    <property type="component" value="Chromosome"/>
</dbReference>
<dbReference type="Pfam" id="PF00664">
    <property type="entry name" value="ABC_membrane"/>
    <property type="match status" value="1"/>
</dbReference>
<dbReference type="PROSITE" id="PS00211">
    <property type="entry name" value="ABC_TRANSPORTER_1"/>
    <property type="match status" value="1"/>
</dbReference>
<keyword evidence="5 13" id="KW-0067">ATP-binding</keyword>
<dbReference type="InterPro" id="IPR011527">
    <property type="entry name" value="ABC1_TM_dom"/>
</dbReference>
<dbReference type="Pfam" id="PF00005">
    <property type="entry name" value="ABC_tran"/>
    <property type="match status" value="1"/>
</dbReference>
<keyword evidence="8" id="KW-0175">Coiled coil</keyword>
<dbReference type="PROSITE" id="PS50893">
    <property type="entry name" value="ABC_TRANSPORTER_2"/>
    <property type="match status" value="1"/>
</dbReference>
<dbReference type="SUPFAM" id="SSF52540">
    <property type="entry name" value="P-loop containing nucleoside triphosphate hydrolases"/>
    <property type="match status" value="1"/>
</dbReference>
<evidence type="ECO:0000256" key="2">
    <source>
        <dbReference type="ARBA" id="ARBA00005417"/>
    </source>
</evidence>
<feature type="transmembrane region" description="Helical" evidence="10">
    <location>
        <begin position="175"/>
        <end position="196"/>
    </location>
</feature>
<evidence type="ECO:0000256" key="9">
    <source>
        <dbReference type="SAM" id="MobiDB-lite"/>
    </source>
</evidence>
<feature type="domain" description="ABC transmembrane type-1" evidence="12">
    <location>
        <begin position="56"/>
        <end position="345"/>
    </location>
</feature>
<dbReference type="PANTHER" id="PTHR24221">
    <property type="entry name" value="ATP-BINDING CASSETTE SUB-FAMILY B"/>
    <property type="match status" value="1"/>
</dbReference>
<feature type="region of interest" description="Disordered" evidence="9">
    <location>
        <begin position="1"/>
        <end position="21"/>
    </location>
</feature>
<dbReference type="InterPro" id="IPR039421">
    <property type="entry name" value="Type_1_exporter"/>
</dbReference>
<sequence>MLNPDQGETSAIDAEDAAPQPINEQQLSESSLFKTIRHLWPYIWPRGRRDLELRVAAVFALLVVSKLFNAATPYAFKWATDALAEGGPGVAGKLAAAAVFFTLMMGAIRIASVVLMQLRDGIFAAVAMHAVRRLATDLFVHMHELSLRFHIGRKTGGLTRVLERGRNGIETLSRLIMSTGAPTVLEMALVLGIFLYQFGWRYGLVLVATLAGYFLYTTLATNWRIAIRRRMNDSDTDANQKAIDSLLNYETVKYFGAERREAERYDKSMIHYEQASTQSYVSLAVLNAGQTVIFIIGLTTMMVMCVYGIEAGRNTVGDFVLINLMMGQLAQPLNFMGTFYREVRQAIIDIETMFSILAQSPEILDKPGATPLLVREGRIVFDNVAFHYEPNRPILKGVSFEAEPGQTIAIVGPSGAGKSTISRLMYRFYEPQGGRITIDGQNILDVTQESLRAAIGMVPQDTVLFNDSIGYNIRYGRWDASDEEVREAARLAQIDRFIESVPEAYGAQVGERGLKLSGGEKQRVAIARTILKGPPILILDEATSALDSLTEHEIQEALRRVARGRTTLVIAHRLSTIVDADEILFLDHGRIVERGTHKELLALSGHYAGMWNRQREAAEARAKLLEAEREEMEGAE</sequence>
<reference evidence="13 14" key="2">
    <citation type="journal article" date="2021" name="AMB Express">
        <title>Isolation and characterisation of Methylocystis spp. for poly-3-hydroxybutyrate production using waste methane feedstocks.</title>
        <authorList>
            <person name="Rumah B.L."/>
            <person name="Stead C.E."/>
            <person name="Claxton Stevens B.H."/>
            <person name="Minton N.P."/>
            <person name="Grosse-Honebrink A."/>
            <person name="Zhang Y."/>
        </authorList>
    </citation>
    <scope>NUCLEOTIDE SEQUENCE [LARGE SCALE GENOMIC DNA]</scope>
    <source>
        <strain evidence="13 14">BRCS1</strain>
    </source>
</reference>
<keyword evidence="4" id="KW-0547">Nucleotide-binding</keyword>
<keyword evidence="14" id="KW-1185">Reference proteome</keyword>
<evidence type="ECO:0000256" key="6">
    <source>
        <dbReference type="ARBA" id="ARBA00022989"/>
    </source>
</evidence>
<evidence type="ECO:0000256" key="5">
    <source>
        <dbReference type="ARBA" id="ARBA00022840"/>
    </source>
</evidence>
<accession>A0ABX6EDM4</accession>
<evidence type="ECO:0000256" key="10">
    <source>
        <dbReference type="SAM" id="Phobius"/>
    </source>
</evidence>
<feature type="transmembrane region" description="Helical" evidence="10">
    <location>
        <begin position="96"/>
        <end position="118"/>
    </location>
</feature>
<keyword evidence="3 10" id="KW-0812">Transmembrane</keyword>
<name>A0ABX6EDM4_9HYPH</name>
<evidence type="ECO:0000256" key="7">
    <source>
        <dbReference type="ARBA" id="ARBA00023136"/>
    </source>
</evidence>